<evidence type="ECO:0000313" key="6">
    <source>
        <dbReference type="Proteomes" id="UP001609376"/>
    </source>
</evidence>
<evidence type="ECO:0000256" key="1">
    <source>
        <dbReference type="ARBA" id="ARBA00023125"/>
    </source>
</evidence>
<reference evidence="5 6" key="1">
    <citation type="submission" date="2024-10" db="EMBL/GenBank/DDBJ databases">
        <title>Paracoccus drimophilus sp. nov., a novel bacterium from corn roots in Hunan.</title>
        <authorList>
            <person name="Li X."/>
        </authorList>
    </citation>
    <scope>NUCLEOTIDE SEQUENCE [LARGE SCALE GENOMIC DNA]</scope>
    <source>
        <strain evidence="5 6">NGMCC 1.201697</strain>
    </source>
</reference>
<protein>
    <submittedName>
        <fullName evidence="5">TetR family transcriptional regulator</fullName>
    </submittedName>
</protein>
<dbReference type="SUPFAM" id="SSF46689">
    <property type="entry name" value="Homeodomain-like"/>
    <property type="match status" value="1"/>
</dbReference>
<sequence length="215" mass="22881">MRERKLARCQLSSNSPSANASRGRRAGYSGTRETVLNAAKKRFAHDGYTATSIRKVAADAGVDPALVMQFYKSKDGLFAASLALSEDCLGHIAAAFDGPADRMGETLTYNFLRLWEEGADAEPLMATLRGAASNEVAAAQLREFVQARLLSVIGPKLGEGVGNAQRAGIVVSMLMGLVLSRSMVQIPLVAGISREELARSVGPSIQAVLRGCRDQ</sequence>
<dbReference type="RefSeq" id="WP_395132608.1">
    <property type="nucleotide sequence ID" value="NZ_JBIMPR010000003.1"/>
</dbReference>
<dbReference type="SUPFAM" id="SSF48498">
    <property type="entry name" value="Tetracyclin repressor-like, C-terminal domain"/>
    <property type="match status" value="1"/>
</dbReference>
<dbReference type="PANTHER" id="PTHR30055">
    <property type="entry name" value="HTH-TYPE TRANSCRIPTIONAL REGULATOR RUTR"/>
    <property type="match status" value="1"/>
</dbReference>
<keyword evidence="1 2" id="KW-0238">DNA-binding</keyword>
<feature type="DNA-binding region" description="H-T-H motif" evidence="2">
    <location>
        <begin position="52"/>
        <end position="71"/>
    </location>
</feature>
<accession>A0ABW7LK31</accession>
<dbReference type="EMBL" id="JBIMPR010000003">
    <property type="protein sequence ID" value="MFH5773753.1"/>
    <property type="molecule type" value="Genomic_DNA"/>
</dbReference>
<feature type="region of interest" description="Disordered" evidence="3">
    <location>
        <begin position="1"/>
        <end position="31"/>
    </location>
</feature>
<evidence type="ECO:0000259" key="4">
    <source>
        <dbReference type="PROSITE" id="PS50977"/>
    </source>
</evidence>
<dbReference type="Proteomes" id="UP001609376">
    <property type="component" value="Unassembled WGS sequence"/>
</dbReference>
<evidence type="ECO:0000256" key="2">
    <source>
        <dbReference type="PROSITE-ProRule" id="PRU00335"/>
    </source>
</evidence>
<comment type="caution">
    <text evidence="5">The sequence shown here is derived from an EMBL/GenBank/DDBJ whole genome shotgun (WGS) entry which is preliminary data.</text>
</comment>
<dbReference type="InterPro" id="IPR041678">
    <property type="entry name" value="TetR_C_16"/>
</dbReference>
<dbReference type="PANTHER" id="PTHR30055:SF235">
    <property type="entry name" value="TRANSCRIPTIONAL REGULATORY PROTEIN"/>
    <property type="match status" value="1"/>
</dbReference>
<dbReference type="InterPro" id="IPR009057">
    <property type="entry name" value="Homeodomain-like_sf"/>
</dbReference>
<dbReference type="InterPro" id="IPR050109">
    <property type="entry name" value="HTH-type_TetR-like_transc_reg"/>
</dbReference>
<name>A0ABW7LK31_9RHOB</name>
<organism evidence="5 6">
    <name type="scientific">Paracoccus broussonetiae subsp. drimophilus</name>
    <dbReference type="NCBI Taxonomy" id="3373869"/>
    <lineage>
        <taxon>Bacteria</taxon>
        <taxon>Pseudomonadati</taxon>
        <taxon>Pseudomonadota</taxon>
        <taxon>Alphaproteobacteria</taxon>
        <taxon>Rhodobacterales</taxon>
        <taxon>Paracoccaceae</taxon>
        <taxon>Paracoccus</taxon>
        <taxon>Paracoccus broussonetiae</taxon>
    </lineage>
</organism>
<evidence type="ECO:0000256" key="3">
    <source>
        <dbReference type="SAM" id="MobiDB-lite"/>
    </source>
</evidence>
<evidence type="ECO:0000313" key="5">
    <source>
        <dbReference type="EMBL" id="MFH5773753.1"/>
    </source>
</evidence>
<dbReference type="Pfam" id="PF17920">
    <property type="entry name" value="TetR_C_16"/>
    <property type="match status" value="1"/>
</dbReference>
<proteinExistence type="predicted"/>
<gene>
    <name evidence="5" type="ORF">ACHFJ0_05825</name>
</gene>
<feature type="domain" description="HTH tetR-type" evidence="4">
    <location>
        <begin position="29"/>
        <end position="89"/>
    </location>
</feature>
<dbReference type="PRINTS" id="PR00455">
    <property type="entry name" value="HTHTETR"/>
</dbReference>
<dbReference type="Pfam" id="PF00440">
    <property type="entry name" value="TetR_N"/>
    <property type="match status" value="1"/>
</dbReference>
<dbReference type="InterPro" id="IPR001647">
    <property type="entry name" value="HTH_TetR"/>
</dbReference>
<dbReference type="InterPro" id="IPR036271">
    <property type="entry name" value="Tet_transcr_reg_TetR-rel_C_sf"/>
</dbReference>
<feature type="compositionally biased region" description="Polar residues" evidence="3">
    <location>
        <begin position="10"/>
        <end position="20"/>
    </location>
</feature>
<keyword evidence="6" id="KW-1185">Reference proteome</keyword>
<dbReference type="Gene3D" id="1.10.10.60">
    <property type="entry name" value="Homeodomain-like"/>
    <property type="match status" value="1"/>
</dbReference>
<dbReference type="PROSITE" id="PS50977">
    <property type="entry name" value="HTH_TETR_2"/>
    <property type="match status" value="1"/>
</dbReference>
<dbReference type="Gene3D" id="1.10.357.10">
    <property type="entry name" value="Tetracycline Repressor, domain 2"/>
    <property type="match status" value="1"/>
</dbReference>